<accession>A0A7K0DHZ6</accession>
<proteinExistence type="predicted"/>
<dbReference type="EMBL" id="WEGI01000002">
    <property type="protein sequence ID" value="MQY25277.1"/>
    <property type="molecule type" value="Genomic_DNA"/>
</dbReference>
<sequence>MTTTTQIPWAACRSGDRWACGEVAGYLTEPDARSILGVEHSPGCGRWLAAVAYLSAGLDDD</sequence>
<dbReference type="Proteomes" id="UP000431401">
    <property type="component" value="Unassembled WGS sequence"/>
</dbReference>
<organism evidence="1 2">
    <name type="scientific">Nocardia aurantia</name>
    <dbReference type="NCBI Taxonomy" id="2585199"/>
    <lineage>
        <taxon>Bacteria</taxon>
        <taxon>Bacillati</taxon>
        <taxon>Actinomycetota</taxon>
        <taxon>Actinomycetes</taxon>
        <taxon>Mycobacteriales</taxon>
        <taxon>Nocardiaceae</taxon>
        <taxon>Nocardia</taxon>
    </lineage>
</organism>
<keyword evidence="2" id="KW-1185">Reference proteome</keyword>
<name>A0A7K0DHZ6_9NOCA</name>
<gene>
    <name evidence="1" type="ORF">NRB56_08330</name>
</gene>
<evidence type="ECO:0000313" key="2">
    <source>
        <dbReference type="Proteomes" id="UP000431401"/>
    </source>
</evidence>
<reference evidence="1 2" key="1">
    <citation type="submission" date="2019-10" db="EMBL/GenBank/DDBJ databases">
        <title>Nocardia macrotermitis sp. nov. and Nocardia aurantia sp. nov., isolated from the gut of fungus growing-termite Macrotermes natalensis.</title>
        <authorList>
            <person name="Benndorf R."/>
            <person name="Schwitalla J."/>
            <person name="Martin K."/>
            <person name="De Beer W."/>
            <person name="Kaster A.-K."/>
            <person name="Vollmers J."/>
            <person name="Poulsen M."/>
            <person name="Beemelmanns C."/>
        </authorList>
    </citation>
    <scope>NUCLEOTIDE SEQUENCE [LARGE SCALE GENOMIC DNA]</scope>
    <source>
        <strain evidence="1 2">RB56</strain>
    </source>
</reference>
<protein>
    <submittedName>
        <fullName evidence="1">Uncharacterized protein</fullName>
    </submittedName>
</protein>
<evidence type="ECO:0000313" key="1">
    <source>
        <dbReference type="EMBL" id="MQY25277.1"/>
    </source>
</evidence>
<dbReference type="RefSeq" id="WP_153339172.1">
    <property type="nucleotide sequence ID" value="NZ_WEGI01000002.1"/>
</dbReference>
<dbReference type="OrthoDB" id="4558090at2"/>
<dbReference type="AlphaFoldDB" id="A0A7K0DHZ6"/>
<comment type="caution">
    <text evidence="1">The sequence shown here is derived from an EMBL/GenBank/DDBJ whole genome shotgun (WGS) entry which is preliminary data.</text>
</comment>